<dbReference type="EMBL" id="JAINUG010000027">
    <property type="protein sequence ID" value="KAJ8410197.1"/>
    <property type="molecule type" value="Genomic_DNA"/>
</dbReference>
<protein>
    <submittedName>
        <fullName evidence="2">Uncharacterized protein</fullName>
    </submittedName>
</protein>
<comment type="caution">
    <text evidence="2">The sequence shown here is derived from an EMBL/GenBank/DDBJ whole genome shotgun (WGS) entry which is preliminary data.</text>
</comment>
<keyword evidence="3" id="KW-1185">Reference proteome</keyword>
<reference evidence="2" key="1">
    <citation type="journal article" date="2023" name="Science">
        <title>Genome structures resolve the early diversification of teleost fishes.</title>
        <authorList>
            <person name="Parey E."/>
            <person name="Louis A."/>
            <person name="Montfort J."/>
            <person name="Bouchez O."/>
            <person name="Roques C."/>
            <person name="Iampietro C."/>
            <person name="Lluch J."/>
            <person name="Castinel A."/>
            <person name="Donnadieu C."/>
            <person name="Desvignes T."/>
            <person name="Floi Bucao C."/>
            <person name="Jouanno E."/>
            <person name="Wen M."/>
            <person name="Mejri S."/>
            <person name="Dirks R."/>
            <person name="Jansen H."/>
            <person name="Henkel C."/>
            <person name="Chen W.J."/>
            <person name="Zahm M."/>
            <person name="Cabau C."/>
            <person name="Klopp C."/>
            <person name="Thompson A.W."/>
            <person name="Robinson-Rechavi M."/>
            <person name="Braasch I."/>
            <person name="Lecointre G."/>
            <person name="Bobe J."/>
            <person name="Postlethwait J.H."/>
            <person name="Berthelot C."/>
            <person name="Roest Crollius H."/>
            <person name="Guiguen Y."/>
        </authorList>
    </citation>
    <scope>NUCLEOTIDE SEQUENCE</scope>
    <source>
        <strain evidence="2">NC1722</strain>
    </source>
</reference>
<name>A0AAD7SXZ0_9TELE</name>
<organism evidence="2 3">
    <name type="scientific">Aldrovandia affinis</name>
    <dbReference type="NCBI Taxonomy" id="143900"/>
    <lineage>
        <taxon>Eukaryota</taxon>
        <taxon>Metazoa</taxon>
        <taxon>Chordata</taxon>
        <taxon>Craniata</taxon>
        <taxon>Vertebrata</taxon>
        <taxon>Euteleostomi</taxon>
        <taxon>Actinopterygii</taxon>
        <taxon>Neopterygii</taxon>
        <taxon>Teleostei</taxon>
        <taxon>Notacanthiformes</taxon>
        <taxon>Halosauridae</taxon>
        <taxon>Aldrovandia</taxon>
    </lineage>
</organism>
<feature type="region of interest" description="Disordered" evidence="1">
    <location>
        <begin position="67"/>
        <end position="108"/>
    </location>
</feature>
<dbReference type="Proteomes" id="UP001221898">
    <property type="component" value="Unassembled WGS sequence"/>
</dbReference>
<evidence type="ECO:0000256" key="1">
    <source>
        <dbReference type="SAM" id="MobiDB-lite"/>
    </source>
</evidence>
<gene>
    <name evidence="2" type="ORF">AAFF_G00201780</name>
</gene>
<sequence length="143" mass="16119">MLTYARCLSAEPPVSCWHSACYEEDEELLPLYSRPMGNVPAKPGPRLRLRLRRRLLSAKVHQKQDSLWTPKPLLGPPACCRPRRTLPPSSHQRKGTQRFAQGQRPGSRSDRGCLEFLVVSGSPGALFPGSRSWLQGVRLMTRM</sequence>
<proteinExistence type="predicted"/>
<dbReference type="AlphaFoldDB" id="A0AAD7SXZ0"/>
<evidence type="ECO:0000313" key="3">
    <source>
        <dbReference type="Proteomes" id="UP001221898"/>
    </source>
</evidence>
<accession>A0AAD7SXZ0</accession>
<evidence type="ECO:0000313" key="2">
    <source>
        <dbReference type="EMBL" id="KAJ8410197.1"/>
    </source>
</evidence>